<gene>
    <name evidence="3" type="ORF">SAMN05444695_102160</name>
</gene>
<feature type="chain" id="PRO_5038410883" evidence="2">
    <location>
        <begin position="24"/>
        <end position="253"/>
    </location>
</feature>
<dbReference type="InterPro" id="IPR038232">
    <property type="entry name" value="PknH-like_Extracell_sf"/>
</dbReference>
<evidence type="ECO:0000256" key="2">
    <source>
        <dbReference type="SAM" id="SignalP"/>
    </source>
</evidence>
<feature type="signal peptide" evidence="2">
    <location>
        <begin position="1"/>
        <end position="23"/>
    </location>
</feature>
<dbReference type="AlphaFoldDB" id="A0A1G8D0F7"/>
<evidence type="ECO:0000313" key="3">
    <source>
        <dbReference type="EMBL" id="SDH51014.1"/>
    </source>
</evidence>
<evidence type="ECO:0000256" key="1">
    <source>
        <dbReference type="SAM" id="MobiDB-lite"/>
    </source>
</evidence>
<dbReference type="OrthoDB" id="4546019at2"/>
<feature type="region of interest" description="Disordered" evidence="1">
    <location>
        <begin position="23"/>
        <end position="50"/>
    </location>
</feature>
<accession>A0A1G8D0F7</accession>
<sequence length="253" mass="25067">MTPAHRILVGAAAIAVAAAGCGADEPTSAESPDLPPLAPRVTASPDAPGVGFNDPDALTLSLLGPEDLPAGFIAEPDPVLDLGLPPAEPDESGASSTEPAVCAGVLSEIAVQRPGAIVASASRYTGPGFSSIDQDAASYRDSAVAATAFADLQDILAGCASYRGTDADGFAVDYTVGGREQGAGSSDIEGVPTVNFRVVTASEGFSLYSDVVIAAVGPTLVQLVATGPDPIEPAVLDDLTDAAIEKIAAGPPG</sequence>
<dbReference type="RefSeq" id="WP_072737746.1">
    <property type="nucleotide sequence ID" value="NZ_CP048813.1"/>
</dbReference>
<organism evidence="3 4">
    <name type="scientific">Rhodococcus triatomae</name>
    <dbReference type="NCBI Taxonomy" id="300028"/>
    <lineage>
        <taxon>Bacteria</taxon>
        <taxon>Bacillati</taxon>
        <taxon>Actinomycetota</taxon>
        <taxon>Actinomycetes</taxon>
        <taxon>Mycobacteriales</taxon>
        <taxon>Nocardiaceae</taxon>
        <taxon>Rhodococcus</taxon>
    </lineage>
</organism>
<protein>
    <submittedName>
        <fullName evidence="3">PknH-like extracellular domain-containing protein</fullName>
    </submittedName>
</protein>
<reference evidence="3 4" key="1">
    <citation type="submission" date="2016-10" db="EMBL/GenBank/DDBJ databases">
        <authorList>
            <person name="de Groot N.N."/>
        </authorList>
    </citation>
    <scope>NUCLEOTIDE SEQUENCE [LARGE SCALE GENOMIC DNA]</scope>
    <source>
        <strain evidence="3 4">DSM 44892</strain>
    </source>
</reference>
<name>A0A1G8D0F7_9NOCA</name>
<evidence type="ECO:0000313" key="4">
    <source>
        <dbReference type="Proteomes" id="UP000183263"/>
    </source>
</evidence>
<proteinExistence type="predicted"/>
<keyword evidence="2" id="KW-0732">Signal</keyword>
<dbReference type="PROSITE" id="PS51257">
    <property type="entry name" value="PROKAR_LIPOPROTEIN"/>
    <property type="match status" value="1"/>
</dbReference>
<dbReference type="Proteomes" id="UP000183263">
    <property type="component" value="Unassembled WGS sequence"/>
</dbReference>
<dbReference type="Gene3D" id="3.40.1000.70">
    <property type="entry name" value="PknH-like extracellular domain"/>
    <property type="match status" value="1"/>
</dbReference>
<dbReference type="EMBL" id="FNDN01000002">
    <property type="protein sequence ID" value="SDH51014.1"/>
    <property type="molecule type" value="Genomic_DNA"/>
</dbReference>
<keyword evidence="4" id="KW-1185">Reference proteome</keyword>